<keyword evidence="1" id="KW-1133">Transmembrane helix</keyword>
<keyword evidence="1" id="KW-0472">Membrane</keyword>
<evidence type="ECO:0000313" key="3">
    <source>
        <dbReference type="Proteomes" id="UP001181355"/>
    </source>
</evidence>
<keyword evidence="1" id="KW-0812">Transmembrane</keyword>
<feature type="transmembrane region" description="Helical" evidence="1">
    <location>
        <begin position="127"/>
        <end position="147"/>
    </location>
</feature>
<feature type="transmembrane region" description="Helical" evidence="1">
    <location>
        <begin position="91"/>
        <end position="115"/>
    </location>
</feature>
<reference evidence="2" key="1">
    <citation type="submission" date="2023-09" db="EMBL/GenBank/DDBJ databases">
        <title>Undibacterium sp. 20NA77.5 isolated from freshwater.</title>
        <authorList>
            <person name="Le V."/>
            <person name="Ko S.-R."/>
            <person name="Ahn C.-Y."/>
            <person name="Oh H.-M."/>
        </authorList>
    </citation>
    <scope>NUCLEOTIDE SEQUENCE</scope>
    <source>
        <strain evidence="2">20NA77.5</strain>
    </source>
</reference>
<gene>
    <name evidence="2" type="ORF">RF679_15665</name>
</gene>
<sequence length="177" mass="20172">MKFLPYEKIKIKSHLSSAEVLQRLDKVIEPRRYFRFLEKSSKPYEGKIEGARFDASRILQYRNPFRPKIVGDVQVESQGCTINLTMRPDAWVIAFMVLFLGSIAISFLAALVPVMTSLGEIGTEKRLSLLSSLAMLTLLHIFFLALFKFESAKSKDFFQDLLNAENVEEIGFSQQGI</sequence>
<evidence type="ECO:0000313" key="2">
    <source>
        <dbReference type="EMBL" id="WMW80071.1"/>
    </source>
</evidence>
<dbReference type="RefSeq" id="WP_309481564.1">
    <property type="nucleotide sequence ID" value="NZ_CP133720.1"/>
</dbReference>
<protein>
    <submittedName>
        <fullName evidence="2">Uncharacterized protein</fullName>
    </submittedName>
</protein>
<dbReference type="Proteomes" id="UP001181355">
    <property type="component" value="Chromosome"/>
</dbReference>
<name>A0ABY9RGJ0_9BURK</name>
<dbReference type="EMBL" id="CP133720">
    <property type="protein sequence ID" value="WMW80071.1"/>
    <property type="molecule type" value="Genomic_DNA"/>
</dbReference>
<keyword evidence="3" id="KW-1185">Reference proteome</keyword>
<accession>A0ABY9RGJ0</accession>
<organism evidence="2 3">
    <name type="scientific">Undibacterium cyanobacteriorum</name>
    <dbReference type="NCBI Taxonomy" id="3073561"/>
    <lineage>
        <taxon>Bacteria</taxon>
        <taxon>Pseudomonadati</taxon>
        <taxon>Pseudomonadota</taxon>
        <taxon>Betaproteobacteria</taxon>
        <taxon>Burkholderiales</taxon>
        <taxon>Oxalobacteraceae</taxon>
        <taxon>Undibacterium</taxon>
    </lineage>
</organism>
<evidence type="ECO:0000256" key="1">
    <source>
        <dbReference type="SAM" id="Phobius"/>
    </source>
</evidence>
<proteinExistence type="predicted"/>